<dbReference type="PANTHER" id="PTHR19136:SF81">
    <property type="entry name" value="MOLYBDENUM COFACTOR GUANYLYLTRANSFERASE"/>
    <property type="match status" value="1"/>
</dbReference>
<sequence length="303" mass="32487">MVTQLPRAWDAVVLAGGRGTRLGGVRKPELQVAGRTLLDHALDAVDGARSTVVVGPADLPVPAAIGHTQEEPAFGGPVAALAAGLAELPERDGWVLLLAADLPRAEEAVAALAGADFEAATHGVCLRDPDGRWQWLAGVYRRSALESALGALPTVRDASLRRLLGPLRLQGISAHPGMLLDVDTKADLEVARSAEHDLADSEERPRPRRTEQQMNQDLPPIQEWVRHACTELGVDPELVDLRALLDMTRDVAHHVDRPAAPVTAYLVGLAVASRASASPETVRDVVSRAGDLARNWEKERRDD</sequence>
<dbReference type="OrthoDB" id="4408226at2"/>
<dbReference type="EMBL" id="FNTX01000002">
    <property type="protein sequence ID" value="SEE93169.1"/>
    <property type="molecule type" value="Genomic_DNA"/>
</dbReference>
<dbReference type="STRING" id="648782.SAMN04488554_3667"/>
<reference evidence="6" key="1">
    <citation type="submission" date="2016-10" db="EMBL/GenBank/DDBJ databases">
        <authorList>
            <person name="Varghese N."/>
            <person name="Submissions S."/>
        </authorList>
    </citation>
    <scope>NUCLEOTIDE SEQUENCE [LARGE SCALE GENOMIC DNA]</scope>
    <source>
        <strain evidence="6">DSM 21368</strain>
    </source>
</reference>
<evidence type="ECO:0000313" key="6">
    <source>
        <dbReference type="Proteomes" id="UP000199220"/>
    </source>
</evidence>
<evidence type="ECO:0000256" key="2">
    <source>
        <dbReference type="SAM" id="MobiDB-lite"/>
    </source>
</evidence>
<keyword evidence="1" id="KW-0808">Transferase</keyword>
<feature type="domain" description="MobA-like NTP transferase" evidence="3">
    <location>
        <begin position="11"/>
        <end position="165"/>
    </location>
</feature>
<evidence type="ECO:0000313" key="5">
    <source>
        <dbReference type="EMBL" id="SEE93169.1"/>
    </source>
</evidence>
<keyword evidence="6" id="KW-1185">Reference proteome</keyword>
<dbReference type="SUPFAM" id="SSF53448">
    <property type="entry name" value="Nucleotide-diphospho-sugar transferases"/>
    <property type="match status" value="1"/>
</dbReference>
<dbReference type="PANTHER" id="PTHR19136">
    <property type="entry name" value="MOLYBDENUM COFACTOR GUANYLYLTRANSFERASE"/>
    <property type="match status" value="1"/>
</dbReference>
<organism evidence="5 6">
    <name type="scientific">Ruania alba</name>
    <dbReference type="NCBI Taxonomy" id="648782"/>
    <lineage>
        <taxon>Bacteria</taxon>
        <taxon>Bacillati</taxon>
        <taxon>Actinomycetota</taxon>
        <taxon>Actinomycetes</taxon>
        <taxon>Micrococcales</taxon>
        <taxon>Ruaniaceae</taxon>
        <taxon>Ruania</taxon>
    </lineage>
</organism>
<dbReference type="InterPro" id="IPR029044">
    <property type="entry name" value="Nucleotide-diphossugar_trans"/>
</dbReference>
<dbReference type="Proteomes" id="UP000199220">
    <property type="component" value="Unassembled WGS sequence"/>
</dbReference>
<gene>
    <name evidence="5" type="ORF">SAMN04488554_3667</name>
</gene>
<dbReference type="GO" id="GO:0016779">
    <property type="term" value="F:nucleotidyltransferase activity"/>
    <property type="evidence" value="ECO:0007669"/>
    <property type="project" value="TreeGrafter"/>
</dbReference>
<dbReference type="Pfam" id="PF20058">
    <property type="entry name" value="DUF6457"/>
    <property type="match status" value="1"/>
</dbReference>
<proteinExistence type="predicted"/>
<feature type="region of interest" description="Disordered" evidence="2">
    <location>
        <begin position="194"/>
        <end position="217"/>
    </location>
</feature>
<evidence type="ECO:0000256" key="1">
    <source>
        <dbReference type="ARBA" id="ARBA00022679"/>
    </source>
</evidence>
<name>A0A1H5MUX5_9MICO</name>
<accession>A0A1H5MUX5</accession>
<feature type="compositionally biased region" description="Basic and acidic residues" evidence="2">
    <location>
        <begin position="194"/>
        <end position="211"/>
    </location>
</feature>
<dbReference type="AlphaFoldDB" id="A0A1H5MUX5"/>
<dbReference type="InterPro" id="IPR025877">
    <property type="entry name" value="MobA-like_NTP_Trfase"/>
</dbReference>
<feature type="domain" description="DUF6457" evidence="4">
    <location>
        <begin position="221"/>
        <end position="300"/>
    </location>
</feature>
<dbReference type="Pfam" id="PF12804">
    <property type="entry name" value="NTP_transf_3"/>
    <property type="match status" value="1"/>
</dbReference>
<dbReference type="Gene3D" id="3.90.550.10">
    <property type="entry name" value="Spore Coat Polysaccharide Biosynthesis Protein SpsA, Chain A"/>
    <property type="match status" value="1"/>
</dbReference>
<dbReference type="InterPro" id="IPR045598">
    <property type="entry name" value="DUF6457"/>
</dbReference>
<evidence type="ECO:0000259" key="3">
    <source>
        <dbReference type="Pfam" id="PF12804"/>
    </source>
</evidence>
<protein>
    <submittedName>
        <fullName evidence="5">Molybdopterin-guanine dinucleotide biosynthesis protein A</fullName>
    </submittedName>
</protein>
<evidence type="ECO:0000259" key="4">
    <source>
        <dbReference type="Pfam" id="PF20058"/>
    </source>
</evidence>